<reference evidence="4 5" key="1">
    <citation type="submission" date="2022-08" db="EMBL/GenBank/DDBJ databases">
        <title>Genome Sequence of the sulphate-reducing bacterium, Pseudodesulfovibrio sp. SYK.</title>
        <authorList>
            <person name="Kondo R."/>
            <person name="Kataoka T."/>
        </authorList>
    </citation>
    <scope>NUCLEOTIDE SEQUENCE [LARGE SCALE GENOMIC DNA]</scope>
    <source>
        <strain evidence="4 5">SYK</strain>
    </source>
</reference>
<feature type="region of interest" description="Disordered" evidence="2">
    <location>
        <begin position="244"/>
        <end position="268"/>
    </location>
</feature>
<dbReference type="Proteomes" id="UP001317742">
    <property type="component" value="Chromosome"/>
</dbReference>
<evidence type="ECO:0000256" key="1">
    <source>
        <dbReference type="ARBA" id="ARBA00022801"/>
    </source>
</evidence>
<evidence type="ECO:0000313" key="5">
    <source>
        <dbReference type="Proteomes" id="UP001317742"/>
    </source>
</evidence>
<name>A0ABM8AXQ9_9BACT</name>
<organism evidence="4 5">
    <name type="scientific">Pseudodesulfovibrio nedwellii</name>
    <dbReference type="NCBI Taxonomy" id="2973072"/>
    <lineage>
        <taxon>Bacteria</taxon>
        <taxon>Pseudomonadati</taxon>
        <taxon>Thermodesulfobacteriota</taxon>
        <taxon>Desulfovibrionia</taxon>
        <taxon>Desulfovibrionales</taxon>
        <taxon>Desulfovibrionaceae</taxon>
    </lineage>
</organism>
<keyword evidence="1" id="KW-0378">Hydrolase</keyword>
<gene>
    <name evidence="4" type="ORF">SYK_04300</name>
</gene>
<dbReference type="Gene3D" id="1.10.3210.10">
    <property type="entry name" value="Hypothetical protein af1432"/>
    <property type="match status" value="1"/>
</dbReference>
<dbReference type="CDD" id="cd00077">
    <property type="entry name" value="HDc"/>
    <property type="match status" value="1"/>
</dbReference>
<dbReference type="PANTHER" id="PTHR37294">
    <property type="entry name" value="3'-5' EXORIBONUCLEASE YHAM"/>
    <property type="match status" value="1"/>
</dbReference>
<feature type="compositionally biased region" description="Basic and acidic residues" evidence="2">
    <location>
        <begin position="250"/>
        <end position="259"/>
    </location>
</feature>
<keyword evidence="5" id="KW-1185">Reference proteome</keyword>
<evidence type="ECO:0000313" key="4">
    <source>
        <dbReference type="EMBL" id="BDQ36070.1"/>
    </source>
</evidence>
<dbReference type="InterPro" id="IPR006675">
    <property type="entry name" value="HDIG_dom"/>
</dbReference>
<feature type="domain" description="HD" evidence="3">
    <location>
        <begin position="92"/>
        <end position="212"/>
    </location>
</feature>
<dbReference type="SMART" id="SM00471">
    <property type="entry name" value="HDc"/>
    <property type="match status" value="1"/>
</dbReference>
<dbReference type="InterPro" id="IPR050798">
    <property type="entry name" value="YhaM_exoribonuc/phosphodiest"/>
</dbReference>
<evidence type="ECO:0000256" key="2">
    <source>
        <dbReference type="SAM" id="MobiDB-lite"/>
    </source>
</evidence>
<dbReference type="EMBL" id="AP026709">
    <property type="protein sequence ID" value="BDQ36070.1"/>
    <property type="molecule type" value="Genomic_DNA"/>
</dbReference>
<protein>
    <submittedName>
        <fullName evidence="4">HDIG domain-containing protein</fullName>
    </submittedName>
</protein>
<dbReference type="SUPFAM" id="SSF109604">
    <property type="entry name" value="HD-domain/PDEase-like"/>
    <property type="match status" value="1"/>
</dbReference>
<evidence type="ECO:0000259" key="3">
    <source>
        <dbReference type="PROSITE" id="PS51831"/>
    </source>
</evidence>
<dbReference type="InterPro" id="IPR003607">
    <property type="entry name" value="HD/PDEase_dom"/>
</dbReference>
<dbReference type="InterPro" id="IPR006674">
    <property type="entry name" value="HD_domain"/>
</dbReference>
<dbReference type="PROSITE" id="PS51831">
    <property type="entry name" value="HD"/>
    <property type="match status" value="1"/>
</dbReference>
<accession>A0ABM8AXQ9</accession>
<sequence>MESYRDKKQLKVDHMELLEATAPGIDLADFMPTSCIPPEELMEMVEDLIAKHIKYKPWKTFCKKVLNDEEIRTRMLMAPGAKTVHHAYVGGLLEHTLQVARASMALCDVYPNLDRQTLLVGAIFHDLGKAWELSGGLTNDYTDEGRLLGHIQIGQDKLEPFLKRSKTLEDSLKLHLKHLITSHHGEHDFGSPVRPKTPEAFVLHFADNMDAKLNIIDQAYVDMDKTGQEWSPYMRFLERNVYRAPGTPDNSKKNDDKPENQCLLPLKA</sequence>
<dbReference type="PANTHER" id="PTHR37294:SF1">
    <property type="entry name" value="3'-5' EXORIBONUCLEASE YHAM"/>
    <property type="match status" value="1"/>
</dbReference>
<proteinExistence type="predicted"/>
<dbReference type="Pfam" id="PF01966">
    <property type="entry name" value="HD"/>
    <property type="match status" value="1"/>
</dbReference>
<dbReference type="NCBIfam" id="TIGR00277">
    <property type="entry name" value="HDIG"/>
    <property type="match status" value="1"/>
</dbReference>